<dbReference type="Gene3D" id="3.40.50.300">
    <property type="entry name" value="P-loop containing nucleotide triphosphate hydrolases"/>
    <property type="match status" value="2"/>
</dbReference>
<reference evidence="12 13" key="1">
    <citation type="submission" date="2016-03" db="EMBL/GenBank/DDBJ databases">
        <title>Deep-sea bacteria in the southern Pacific.</title>
        <authorList>
            <person name="Tang K."/>
        </authorList>
    </citation>
    <scope>NUCLEOTIDE SEQUENCE [LARGE SCALE GENOMIC DNA]</scope>
    <source>
        <strain evidence="12 13">JLT2016</strain>
    </source>
</reference>
<evidence type="ECO:0000256" key="8">
    <source>
        <dbReference type="ARBA" id="ARBA00034808"/>
    </source>
</evidence>
<dbReference type="KEGG" id="tpro:Ga0080559_TMP3073"/>
<keyword evidence="5 10" id="KW-0067">ATP-binding</keyword>
<feature type="binding site" evidence="10">
    <location>
        <begin position="25"/>
        <end position="32"/>
    </location>
    <ligand>
        <name>ATP</name>
        <dbReference type="ChEBI" id="CHEBI:30616"/>
    </ligand>
</feature>
<dbReference type="GO" id="GO:0043138">
    <property type="term" value="F:3'-5' DNA helicase activity"/>
    <property type="evidence" value="ECO:0007669"/>
    <property type="project" value="UniProtKB-EC"/>
</dbReference>
<name>A0A1U7D6V8_9RHOB</name>
<evidence type="ECO:0000256" key="4">
    <source>
        <dbReference type="ARBA" id="ARBA00022806"/>
    </source>
</evidence>
<evidence type="ECO:0000259" key="11">
    <source>
        <dbReference type="PROSITE" id="PS51198"/>
    </source>
</evidence>
<feature type="domain" description="UvrD-like helicase ATP-binding" evidence="11">
    <location>
        <begin position="4"/>
        <end position="280"/>
    </location>
</feature>
<dbReference type="Proteomes" id="UP000186559">
    <property type="component" value="Chromosome"/>
</dbReference>
<comment type="similarity">
    <text evidence="1">Belongs to the helicase family. UvrD subfamily.</text>
</comment>
<dbReference type="InterPro" id="IPR013986">
    <property type="entry name" value="DExx_box_DNA_helicase_dom_sf"/>
</dbReference>
<gene>
    <name evidence="12" type="ORF">Ga0080559_TMP3073</name>
</gene>
<keyword evidence="2 10" id="KW-0547">Nucleotide-binding</keyword>
<evidence type="ECO:0000256" key="7">
    <source>
        <dbReference type="ARBA" id="ARBA00034617"/>
    </source>
</evidence>
<keyword evidence="6" id="KW-0413">Isomerase</keyword>
<dbReference type="Pfam" id="PF13361">
    <property type="entry name" value="UvrD_C"/>
    <property type="match status" value="1"/>
</dbReference>
<dbReference type="Pfam" id="PF00580">
    <property type="entry name" value="UvrD-helicase"/>
    <property type="match status" value="2"/>
</dbReference>
<dbReference type="SUPFAM" id="SSF52540">
    <property type="entry name" value="P-loop containing nucleoside triphosphate hydrolases"/>
    <property type="match status" value="1"/>
</dbReference>
<dbReference type="GO" id="GO:0005524">
    <property type="term" value="F:ATP binding"/>
    <property type="evidence" value="ECO:0007669"/>
    <property type="project" value="UniProtKB-UniRule"/>
</dbReference>
<organism evidence="12 13">
    <name type="scientific">Salipiger profundus</name>
    <dbReference type="NCBI Taxonomy" id="1229727"/>
    <lineage>
        <taxon>Bacteria</taxon>
        <taxon>Pseudomonadati</taxon>
        <taxon>Pseudomonadota</taxon>
        <taxon>Alphaproteobacteria</taxon>
        <taxon>Rhodobacterales</taxon>
        <taxon>Roseobacteraceae</taxon>
        <taxon>Salipiger</taxon>
    </lineage>
</organism>
<dbReference type="STRING" id="1229727.Ga0080559_TMP3073"/>
<dbReference type="GO" id="GO:0000725">
    <property type="term" value="P:recombinational repair"/>
    <property type="evidence" value="ECO:0007669"/>
    <property type="project" value="TreeGrafter"/>
</dbReference>
<dbReference type="RefSeq" id="WP_076623785.1">
    <property type="nucleotide sequence ID" value="NZ_BMEW01000039.1"/>
</dbReference>
<proteinExistence type="inferred from homology"/>
<keyword evidence="3 10" id="KW-0378">Hydrolase</keyword>
<comment type="catalytic activity">
    <reaction evidence="7">
        <text>Couples ATP hydrolysis with the unwinding of duplex DNA by translocating in the 3'-5' direction.</text>
        <dbReference type="EC" id="5.6.2.4"/>
    </reaction>
</comment>
<dbReference type="GO" id="GO:0016887">
    <property type="term" value="F:ATP hydrolysis activity"/>
    <property type="evidence" value="ECO:0007669"/>
    <property type="project" value="RHEA"/>
</dbReference>
<dbReference type="AlphaFoldDB" id="A0A1U7D6V8"/>
<evidence type="ECO:0000256" key="1">
    <source>
        <dbReference type="ARBA" id="ARBA00009922"/>
    </source>
</evidence>
<evidence type="ECO:0000256" key="10">
    <source>
        <dbReference type="PROSITE-ProRule" id="PRU00560"/>
    </source>
</evidence>
<comment type="catalytic activity">
    <reaction evidence="9">
        <text>ATP + H2O = ADP + phosphate + H(+)</text>
        <dbReference type="Rhea" id="RHEA:13065"/>
        <dbReference type="ChEBI" id="CHEBI:15377"/>
        <dbReference type="ChEBI" id="CHEBI:15378"/>
        <dbReference type="ChEBI" id="CHEBI:30616"/>
        <dbReference type="ChEBI" id="CHEBI:43474"/>
        <dbReference type="ChEBI" id="CHEBI:456216"/>
        <dbReference type="EC" id="5.6.2.4"/>
    </reaction>
</comment>
<dbReference type="InterPro" id="IPR014016">
    <property type="entry name" value="UvrD-like_ATP-bd"/>
</dbReference>
<dbReference type="GO" id="GO:0003677">
    <property type="term" value="F:DNA binding"/>
    <property type="evidence" value="ECO:0007669"/>
    <property type="project" value="UniProtKB-KW"/>
</dbReference>
<evidence type="ECO:0000313" key="13">
    <source>
        <dbReference type="Proteomes" id="UP000186559"/>
    </source>
</evidence>
<evidence type="ECO:0000256" key="9">
    <source>
        <dbReference type="ARBA" id="ARBA00048988"/>
    </source>
</evidence>
<dbReference type="InterPro" id="IPR027417">
    <property type="entry name" value="P-loop_NTPase"/>
</dbReference>
<protein>
    <recommendedName>
        <fullName evidence="8">DNA 3'-5' helicase</fullName>
        <ecNumber evidence="8">5.6.2.4</ecNumber>
    </recommendedName>
</protein>
<dbReference type="InterPro" id="IPR014017">
    <property type="entry name" value="DNA_helicase_UvrD-like_C"/>
</dbReference>
<dbReference type="Gene3D" id="1.10.10.160">
    <property type="match status" value="1"/>
</dbReference>
<evidence type="ECO:0000256" key="5">
    <source>
        <dbReference type="ARBA" id="ARBA00022840"/>
    </source>
</evidence>
<evidence type="ECO:0000313" key="12">
    <source>
        <dbReference type="EMBL" id="APX23869.1"/>
    </source>
</evidence>
<evidence type="ECO:0000256" key="3">
    <source>
        <dbReference type="ARBA" id="ARBA00022801"/>
    </source>
</evidence>
<accession>A0A1U7D6V8</accession>
<evidence type="ECO:0000256" key="2">
    <source>
        <dbReference type="ARBA" id="ARBA00022741"/>
    </source>
</evidence>
<dbReference type="EC" id="5.6.2.4" evidence="8"/>
<sequence>MTAPYCPTGQQKTVIIHDGSAFVTACPGAGKTRTLVERARHLADRTDDKRGVAFLSFTNAAVDELQSRLGLFGLLTSPLFPSFIGTFDRFLWQFFIAPFGIPGCTVLPQLVVDKNNWEVKPPFAKAHALTLECFDRKTGAIDAARAGEHGFDTTERNPAAWETCARRIIQSARANGLVDFDDVRSCVAERLGDTNFAERVGKALAARFREIVVDEAQDCNPSDLSVVHWLRRSGLSVKVICDPQQSIFKFRGGITNELLDFAATFDPSERLVMNGNFRSTAAICSAIVALRPPSARVDKDEAIGKHKDDATPIHLLSYSGNGVSTAIGAKFADLVRSLDITIGHAPLLASTLSSASKAIGQPTLGKTNEKSLLLAQAVMSYHFSFTSGGRREALASLHRIILFIQGHIGTMGDYHAHLAESGMIDGRWRPDVIAVANELRYEPGETPSQWLAKARLSVEADMVRGLNVNQRLRSHANLATALAAAPVDAPPPRTIHSAKGLEFPAVCVVMTSQKAGRILDYLEGDTTNGADEDARKIYVAASRAERLLVMAIPKNTAGRMQALLTSVGCAVEINKI</sequence>
<dbReference type="PROSITE" id="PS51198">
    <property type="entry name" value="UVRD_HELICASE_ATP_BIND"/>
    <property type="match status" value="1"/>
</dbReference>
<keyword evidence="4 10" id="KW-0347">Helicase</keyword>
<dbReference type="EMBL" id="CP014796">
    <property type="protein sequence ID" value="APX23869.1"/>
    <property type="molecule type" value="Genomic_DNA"/>
</dbReference>
<evidence type="ECO:0000256" key="6">
    <source>
        <dbReference type="ARBA" id="ARBA00023235"/>
    </source>
</evidence>
<dbReference type="PANTHER" id="PTHR11070">
    <property type="entry name" value="UVRD / RECB / PCRA DNA HELICASE FAMILY MEMBER"/>
    <property type="match status" value="1"/>
</dbReference>
<dbReference type="InterPro" id="IPR000212">
    <property type="entry name" value="DNA_helicase_UvrD/REP"/>
</dbReference>
<keyword evidence="13" id="KW-1185">Reference proteome</keyword>